<evidence type="ECO:0000259" key="1">
    <source>
        <dbReference type="PROSITE" id="PS50883"/>
    </source>
</evidence>
<dbReference type="CDD" id="cd01948">
    <property type="entry name" value="EAL"/>
    <property type="match status" value="1"/>
</dbReference>
<dbReference type="PROSITE" id="PS50887">
    <property type="entry name" value="GGDEF"/>
    <property type="match status" value="1"/>
</dbReference>
<feature type="domain" description="GGDEF" evidence="2">
    <location>
        <begin position="167"/>
        <end position="302"/>
    </location>
</feature>
<gene>
    <name evidence="3" type="ORF">GOB87_04240</name>
</gene>
<dbReference type="PROSITE" id="PS50883">
    <property type="entry name" value="EAL"/>
    <property type="match status" value="1"/>
</dbReference>
<sequence>MNDTSSLPTDEGPLLTLLVRCAAQLLPCDVACVLGSVEQDEQPIVLSHSKPVRLPPFAQLKEAMDASVDQLAAGNGVKAGQFAEKVGEFSAWVCKPLRDGKDDSSPFLLCLNRSEQPFPSSALTRLASLSLPAVSGLRPPVPGSSGIADLMRYLDTRITNPGISTATPLALLRIDLARIGPINDSDGWPVSDALIGQAHDILHATTPDSCFTVHLGGGSFAVVVPLEQQNVEAANELATTIVARMEAAHSRPENSFPLEPHIGWAAFPFDAPDTDTLIGFANAALAGIRGQRGGTRVNRVAPEIGKVHAERVGLEGDLRHAIAEGHFRLNWLPVLETATEHVIAFEALVRWDRNGHGEVNPLVFLDCAESTGLIEDIDTWVLHHACQQATTWTQPLGLSINVSPSWLETERVAASIGSALEKSGLEPARLQIELSERSGFDRPDIARKELARIRAMGVRLVLDDFGTGFGALEKLTNYPFDQVKLDRVFIRRLGRDSRVETILRSTIYMIHALNMSCCAEGVETEEQLGFLDAHGCEEIQGYLIGRPSVQPPR</sequence>
<dbReference type="SUPFAM" id="SSF55073">
    <property type="entry name" value="Nucleotide cyclase"/>
    <property type="match status" value="1"/>
</dbReference>
<dbReference type="InterPro" id="IPR052155">
    <property type="entry name" value="Biofilm_reg_signaling"/>
</dbReference>
<dbReference type="PANTHER" id="PTHR44757:SF2">
    <property type="entry name" value="BIOFILM ARCHITECTURE MAINTENANCE PROTEIN MBAA"/>
    <property type="match status" value="1"/>
</dbReference>
<dbReference type="Pfam" id="PF00990">
    <property type="entry name" value="GGDEF"/>
    <property type="match status" value="1"/>
</dbReference>
<dbReference type="RefSeq" id="WP_166313304.1">
    <property type="nucleotide sequence ID" value="NZ_WOTH01000005.1"/>
</dbReference>
<protein>
    <submittedName>
        <fullName evidence="3">EAL domain-containing protein</fullName>
    </submittedName>
</protein>
<dbReference type="EMBL" id="WOTH01000005">
    <property type="protein sequence ID" value="NHO53170.1"/>
    <property type="molecule type" value="Genomic_DNA"/>
</dbReference>
<dbReference type="InterPro" id="IPR000160">
    <property type="entry name" value="GGDEF_dom"/>
</dbReference>
<feature type="domain" description="EAL" evidence="1">
    <location>
        <begin position="311"/>
        <end position="553"/>
    </location>
</feature>
<dbReference type="SMART" id="SM00267">
    <property type="entry name" value="GGDEF"/>
    <property type="match status" value="1"/>
</dbReference>
<dbReference type="SUPFAM" id="SSF141868">
    <property type="entry name" value="EAL domain-like"/>
    <property type="match status" value="1"/>
</dbReference>
<dbReference type="AlphaFoldDB" id="A0A967ECQ3"/>
<dbReference type="InterPro" id="IPR035919">
    <property type="entry name" value="EAL_sf"/>
</dbReference>
<dbReference type="PANTHER" id="PTHR44757">
    <property type="entry name" value="DIGUANYLATE CYCLASE DGCP"/>
    <property type="match status" value="1"/>
</dbReference>
<dbReference type="Gene3D" id="3.30.70.270">
    <property type="match status" value="1"/>
</dbReference>
<dbReference type="InterPro" id="IPR043128">
    <property type="entry name" value="Rev_trsase/Diguanyl_cyclase"/>
</dbReference>
<reference evidence="3" key="1">
    <citation type="submission" date="2019-11" db="EMBL/GenBank/DDBJ databases">
        <title>Description of new Acetobacter species.</title>
        <authorList>
            <person name="Cleenwerck I."/>
            <person name="Sombolestani A.S."/>
        </authorList>
    </citation>
    <scope>NUCLEOTIDE SEQUENCE</scope>
    <source>
        <strain evidence="3">LMG 1626</strain>
    </source>
</reference>
<keyword evidence="4" id="KW-1185">Reference proteome</keyword>
<evidence type="ECO:0000313" key="4">
    <source>
        <dbReference type="Proteomes" id="UP000597459"/>
    </source>
</evidence>
<dbReference type="Gene3D" id="3.20.20.450">
    <property type="entry name" value="EAL domain"/>
    <property type="match status" value="1"/>
</dbReference>
<evidence type="ECO:0000313" key="3">
    <source>
        <dbReference type="EMBL" id="NHO53170.1"/>
    </source>
</evidence>
<accession>A0A967ECQ3</accession>
<comment type="caution">
    <text evidence="3">The sequence shown here is derived from an EMBL/GenBank/DDBJ whole genome shotgun (WGS) entry which is preliminary data.</text>
</comment>
<proteinExistence type="predicted"/>
<dbReference type="Pfam" id="PF00563">
    <property type="entry name" value="EAL"/>
    <property type="match status" value="1"/>
</dbReference>
<evidence type="ECO:0000259" key="2">
    <source>
        <dbReference type="PROSITE" id="PS50887"/>
    </source>
</evidence>
<dbReference type="InterPro" id="IPR001633">
    <property type="entry name" value="EAL_dom"/>
</dbReference>
<dbReference type="Proteomes" id="UP000597459">
    <property type="component" value="Unassembled WGS sequence"/>
</dbReference>
<organism evidence="3 4">
    <name type="scientific">Acetobacter estunensis</name>
    <dbReference type="NCBI Taxonomy" id="104097"/>
    <lineage>
        <taxon>Bacteria</taxon>
        <taxon>Pseudomonadati</taxon>
        <taxon>Pseudomonadota</taxon>
        <taxon>Alphaproteobacteria</taxon>
        <taxon>Acetobacterales</taxon>
        <taxon>Acetobacteraceae</taxon>
        <taxon>Acetobacter</taxon>
    </lineage>
</organism>
<dbReference type="InterPro" id="IPR029787">
    <property type="entry name" value="Nucleotide_cyclase"/>
</dbReference>
<name>A0A967ECQ3_9PROT</name>
<dbReference type="SMART" id="SM00052">
    <property type="entry name" value="EAL"/>
    <property type="match status" value="1"/>
</dbReference>